<evidence type="ECO:0000256" key="3">
    <source>
        <dbReference type="ARBA" id="ARBA00022729"/>
    </source>
</evidence>
<evidence type="ECO:0000256" key="9">
    <source>
        <dbReference type="ARBA" id="ARBA00023026"/>
    </source>
</evidence>
<dbReference type="EMBL" id="MK163627">
    <property type="protein sequence ID" value="QBG64657.1"/>
    <property type="molecule type" value="Genomic_RNA"/>
</dbReference>
<keyword evidence="11 14" id="KW-0472">Membrane</keyword>
<dbReference type="InterPro" id="IPR043607">
    <property type="entry name" value="CoV_S1_C"/>
</dbReference>
<keyword evidence="7" id="KW-0261">Viral envelope protein</keyword>
<evidence type="ECO:0000256" key="5">
    <source>
        <dbReference type="ARBA" id="ARBA00022844"/>
    </source>
</evidence>
<sequence length="1145" mass="127440">MIPMIKLNMYFLLFLLFVSADAVIQTCPAPGNVNLDISKLYYGTHASINATSQVVQVLPQIPWKCNSYSNGASNKFNGIGVFVDLAPAAHSWHLFVYPSMPTNKTWILSWADTDTSFAGGTMASGISYVQICKYPANVVTDITNGNGCHANHAGAGATTCDVILRSPLECVLNRTYSQQYAGVSYITWYNDHIIASIQGEVFTFDIGEVLQWSNFSAFCGTMQKCGFSYATTPSEWLVRTDNDGTVIDYVICDTDFESQLKCKNMVFELTPAVYSGSAVELQSAIYYVANELPDCDFSFSDVFMDGTGNFEGLRRHVFSNCWVNYTAWFACADDYACIIFNAIFAEVRYNLSQPDGLVNPFIKCNGLDLYSITKGCSSGFVLRYQFYANGSFDVNSYIPDYMECFGYFSLYNGYVIYNAKFVSNGLTVCVVQPVEPELDVCKSYTIDGVTFQGILRNTTQQIDSFHNILYYGDMVSYVRIKGVVYAVESCNRFYYSVFKTLSDIGYLYSGATCDSTDVTTFMTKARATTFVDSSLGCFIDVSVTDGNYTDCLNPIGNGLCVDVNVTGQPVVGNIFIQTHDTDYARPILTAQQIELPIDHYVSVKEQFIQTSTPKFDVDCERYICDVSSDCRELLVKYGGYCSKILADIKSSSIQLDYQILGLYKTLAVDFKVPDIEFGDFNFSMYMSEANGRSFIEDLLFDKIVTTGPGFYQDYYDCKKMNLQDLTCKQYYNGIMVIPPVMDDTLITFWSSAVAGSMTAGLFGGQAGMVSWTVALSGRLNALGVMQDALVEDVNKLANGFNNLTQYVADGFKTTSQALSTIQAVVNNNAQQVSQLVQGLSENFGAISNNFALIAERLERIEAAMQMDRLINGRMNILQNFVTNYKLSISELKSQQALAQSLINECVYAQSSRNGFCGDGLHLFSLMQRAPDGIMFFHYTLKPNNTIIVDTTPGLCLSNDVCIAPKDGLFVRLPTTRDTDWHFTTRNRYSPEPITVNNTLTISGGVNFTAVNSTIDGIEPPANPSFDEEFAELYNNITLELEQLKNISFDPAKLNLTYYIDRLDELATNVSQLHVDVSEFNKFVQYIKWPWYVWLAIFLVLVLFSFLMLWCCCATGCCGCCGLCGAACNGCCTKPQPIEFEKVHIQ</sequence>
<dbReference type="GO" id="GO:0044173">
    <property type="term" value="C:host cell endoplasmic reticulum-Golgi intermediate compartment membrane"/>
    <property type="evidence" value="ECO:0007669"/>
    <property type="project" value="UniProtKB-SubCell"/>
</dbReference>
<evidence type="ECO:0000256" key="8">
    <source>
        <dbReference type="ARBA" id="ARBA00022989"/>
    </source>
</evidence>
<proteinExistence type="predicted"/>
<feature type="domain" description="Coronavirus spike (S) glycoprotein S2 subunit heptad repeat 1 (HR1) region profile" evidence="15">
    <location>
        <begin position="769"/>
        <end position="874"/>
    </location>
</feature>
<keyword evidence="2 14" id="KW-0812">Transmembrane</keyword>
<feature type="transmembrane region" description="Helical" evidence="14">
    <location>
        <begin position="1090"/>
        <end position="1109"/>
    </location>
</feature>
<dbReference type="InterPro" id="IPR043614">
    <property type="entry name" value="Spike_S2_CoV_C"/>
</dbReference>
<keyword evidence="3" id="KW-0732">Signal</keyword>
<dbReference type="GO" id="GO:0046813">
    <property type="term" value="P:receptor-mediated virion attachment to host cell"/>
    <property type="evidence" value="ECO:0007669"/>
    <property type="project" value="InterPro"/>
</dbReference>
<dbReference type="Pfam" id="PF19214">
    <property type="entry name" value="CoV_S2_C"/>
    <property type="match status" value="1"/>
</dbReference>
<dbReference type="GO" id="GO:0016020">
    <property type="term" value="C:membrane"/>
    <property type="evidence" value="ECO:0007669"/>
    <property type="project" value="InterPro"/>
</dbReference>
<keyword evidence="9" id="KW-0843">Virulence</keyword>
<keyword evidence="10" id="KW-0175">Coiled coil</keyword>
<evidence type="ECO:0000256" key="7">
    <source>
        <dbReference type="ARBA" id="ARBA00022879"/>
    </source>
</evidence>
<keyword evidence="6" id="KW-1043">Host membrane</keyword>
<name>A0A481S0C5_9ALPC</name>
<evidence type="ECO:0000256" key="1">
    <source>
        <dbReference type="ARBA" id="ARBA00022581"/>
    </source>
</evidence>
<dbReference type="InterPro" id="IPR043473">
    <property type="entry name" value="S2_sf_CoV"/>
</dbReference>
<keyword evidence="12" id="KW-0325">Glycoprotein</keyword>
<evidence type="ECO:0000256" key="2">
    <source>
        <dbReference type="ARBA" id="ARBA00022692"/>
    </source>
</evidence>
<keyword evidence="13" id="KW-1160">Virus entry into host cell</keyword>
<evidence type="ECO:0000256" key="6">
    <source>
        <dbReference type="ARBA" id="ARBA00022870"/>
    </source>
</evidence>
<dbReference type="GO" id="GO:0075509">
    <property type="term" value="P:endocytosis involved in viral entry into host cell"/>
    <property type="evidence" value="ECO:0007669"/>
    <property type="project" value="InterPro"/>
</dbReference>
<keyword evidence="1" id="KW-0945">Host-virus interaction</keyword>
<dbReference type="Gene3D" id="1.20.5.300">
    <property type="match status" value="1"/>
</dbReference>
<dbReference type="GO" id="GO:0019064">
    <property type="term" value="P:fusion of virus membrane with host plasma membrane"/>
    <property type="evidence" value="ECO:0007669"/>
    <property type="project" value="InterPro"/>
</dbReference>
<evidence type="ECO:0000256" key="11">
    <source>
        <dbReference type="ARBA" id="ARBA00023136"/>
    </source>
</evidence>
<protein>
    <submittedName>
        <fullName evidence="17">Spike</fullName>
    </submittedName>
</protein>
<dbReference type="Pfam" id="PF01601">
    <property type="entry name" value="CoV_S2"/>
    <property type="match status" value="1"/>
</dbReference>
<keyword evidence="5" id="KW-0946">Virion</keyword>
<dbReference type="CDD" id="cd22371">
    <property type="entry name" value="alphaCoV-HKU2-like_Spike_SD1-2_S1-S2_S2"/>
    <property type="match status" value="1"/>
</dbReference>
<dbReference type="PROSITE" id="PS51924">
    <property type="entry name" value="COV_S2_HR2"/>
    <property type="match status" value="1"/>
</dbReference>
<reference evidence="17" key="1">
    <citation type="journal article" date="2019" name="Viruses">
        <title>Shared Common Ancestry of Rodent Alphacoronaviruses Sampled Globally.</title>
        <authorList>
            <person name="Tsoleridis T."/>
            <person name="Chappell J.G."/>
            <person name="Onianwa O."/>
            <person name="Marston D.A."/>
            <person name="Fooks A.R."/>
            <person name="Monchatre-Leroy E."/>
            <person name="Umhang G."/>
            <person name="Muller M.A."/>
            <person name="Drexler J.F."/>
            <person name="Drosten C."/>
            <person name="Tarlinton R.E."/>
            <person name="McClure C.P."/>
            <person name="Holmes E.C."/>
            <person name="Ball J.K."/>
        </authorList>
    </citation>
    <scope>NUCLEOTIDE SEQUENCE</scope>
    <source>
        <strain evidence="17">UKRn3</strain>
    </source>
</reference>
<dbReference type="InterPro" id="IPR032500">
    <property type="entry name" value="bCoV_S1_N"/>
</dbReference>
<evidence type="ECO:0000256" key="12">
    <source>
        <dbReference type="ARBA" id="ARBA00023180"/>
    </source>
</evidence>
<dbReference type="SUPFAM" id="SSF111474">
    <property type="entry name" value="Coronavirus S2 glycoprotein"/>
    <property type="match status" value="2"/>
</dbReference>
<keyword evidence="4" id="KW-1161">Viral attachment to host cell</keyword>
<dbReference type="InterPro" id="IPR002552">
    <property type="entry name" value="Spike_S2_CoV"/>
</dbReference>
<evidence type="ECO:0000256" key="14">
    <source>
        <dbReference type="SAM" id="Phobius"/>
    </source>
</evidence>
<dbReference type="GO" id="GO:0019031">
    <property type="term" value="C:viral envelope"/>
    <property type="evidence" value="ECO:0007669"/>
    <property type="project" value="UniProtKB-KW"/>
</dbReference>
<accession>A0A481S0C5</accession>
<dbReference type="PROSITE" id="PS51923">
    <property type="entry name" value="COV_S2_HR1"/>
    <property type="match status" value="1"/>
</dbReference>
<evidence type="ECO:0000256" key="4">
    <source>
        <dbReference type="ARBA" id="ARBA00022804"/>
    </source>
</evidence>
<dbReference type="GO" id="GO:0055036">
    <property type="term" value="C:virion membrane"/>
    <property type="evidence" value="ECO:0007669"/>
    <property type="project" value="UniProtKB-SubCell"/>
</dbReference>
<feature type="domain" description="Coronavirus spike (S) glycoprotein S2 subunit heptad repeat 2 (HR2) region profile" evidence="16">
    <location>
        <begin position="1020"/>
        <end position="1101"/>
    </location>
</feature>
<evidence type="ECO:0000256" key="10">
    <source>
        <dbReference type="ARBA" id="ARBA00023054"/>
    </source>
</evidence>
<dbReference type="GO" id="GO:0039654">
    <property type="term" value="P:fusion of virus membrane with host endosome membrane"/>
    <property type="evidence" value="ECO:0007669"/>
    <property type="project" value="InterPro"/>
</dbReference>
<evidence type="ECO:0000259" key="15">
    <source>
        <dbReference type="PROSITE" id="PS51923"/>
    </source>
</evidence>
<dbReference type="Pfam" id="PF19209">
    <property type="entry name" value="CoV_S1_C"/>
    <property type="match status" value="1"/>
</dbReference>
<dbReference type="Pfam" id="PF16451">
    <property type="entry name" value="bCoV_S1_N"/>
    <property type="match status" value="1"/>
</dbReference>
<organism evidence="17">
    <name type="scientific">Alphacoronavirus UKRn3</name>
    <dbReference type="NCBI Taxonomy" id="2520504"/>
    <lineage>
        <taxon>Viruses</taxon>
        <taxon>Riboviria</taxon>
        <taxon>Orthornavirae</taxon>
        <taxon>Pisuviricota</taxon>
        <taxon>Pisoniviricetes</taxon>
        <taxon>Nidovirales</taxon>
        <taxon>Cornidovirineae</taxon>
        <taxon>Coronaviridae</taxon>
        <taxon>Orthocoronavirinae</taxon>
        <taxon>Alphacoronavirus</taxon>
        <taxon>Luchacovirus</taxon>
    </lineage>
</organism>
<evidence type="ECO:0000313" key="17">
    <source>
        <dbReference type="EMBL" id="QBG64657.1"/>
    </source>
</evidence>
<evidence type="ECO:0000259" key="16">
    <source>
        <dbReference type="PROSITE" id="PS51924"/>
    </source>
</evidence>
<evidence type="ECO:0000256" key="13">
    <source>
        <dbReference type="ARBA" id="ARBA00023296"/>
    </source>
</evidence>
<dbReference type="InterPro" id="IPR044873">
    <property type="entry name" value="Spike_S2_CoV_HR1"/>
</dbReference>
<keyword evidence="8 14" id="KW-1133">Transmembrane helix</keyword>
<dbReference type="InterPro" id="IPR044874">
    <property type="entry name" value="Spike_S2_CoV_HR2"/>
</dbReference>